<evidence type="ECO:0000313" key="3">
    <source>
        <dbReference type="Proteomes" id="UP001487740"/>
    </source>
</evidence>
<name>A0AAW0TDM5_SCYPA</name>
<evidence type="ECO:0000256" key="1">
    <source>
        <dbReference type="SAM" id="MobiDB-lite"/>
    </source>
</evidence>
<keyword evidence="3" id="KW-1185">Reference proteome</keyword>
<feature type="region of interest" description="Disordered" evidence="1">
    <location>
        <begin position="1"/>
        <end position="26"/>
    </location>
</feature>
<reference evidence="2 3" key="1">
    <citation type="submission" date="2023-03" db="EMBL/GenBank/DDBJ databases">
        <title>High-quality genome of Scylla paramamosain provides insights in environmental adaptation.</title>
        <authorList>
            <person name="Zhang L."/>
        </authorList>
    </citation>
    <scope>NUCLEOTIDE SEQUENCE [LARGE SCALE GENOMIC DNA]</scope>
    <source>
        <strain evidence="2">LZ_2023a</strain>
        <tissue evidence="2">Muscle</tissue>
    </source>
</reference>
<organism evidence="2 3">
    <name type="scientific">Scylla paramamosain</name>
    <name type="common">Mud crab</name>
    <dbReference type="NCBI Taxonomy" id="85552"/>
    <lineage>
        <taxon>Eukaryota</taxon>
        <taxon>Metazoa</taxon>
        <taxon>Ecdysozoa</taxon>
        <taxon>Arthropoda</taxon>
        <taxon>Crustacea</taxon>
        <taxon>Multicrustacea</taxon>
        <taxon>Malacostraca</taxon>
        <taxon>Eumalacostraca</taxon>
        <taxon>Eucarida</taxon>
        <taxon>Decapoda</taxon>
        <taxon>Pleocyemata</taxon>
        <taxon>Brachyura</taxon>
        <taxon>Eubrachyura</taxon>
        <taxon>Portunoidea</taxon>
        <taxon>Portunidae</taxon>
        <taxon>Portuninae</taxon>
        <taxon>Scylla</taxon>
    </lineage>
</organism>
<sequence length="201" mass="22509">MGSGYKNRNSQSQRVPAFLSANQEKHRCHREDENFEWNLHFYQEEEEEEEEEKEWVGIRVGDDMIEVDDVCAPLSPLFCCRRLVPGRPVVRLPPLPITPSPHHVGDTLKPLREAQRGGKGSTAGGKTFSFWGLEGCAELYPWTVDPCRCCLLLTPSEVLPTGLGSDMSRRQGQVYGGAVTQQVLPRRYAGNNTAAPSFPRP</sequence>
<accession>A0AAW0TDM5</accession>
<gene>
    <name evidence="2" type="ORF">O3P69_014504</name>
</gene>
<dbReference type="EMBL" id="JARAKH010000034">
    <property type="protein sequence ID" value="KAK8384975.1"/>
    <property type="molecule type" value="Genomic_DNA"/>
</dbReference>
<feature type="compositionally biased region" description="Polar residues" evidence="1">
    <location>
        <begin position="1"/>
        <end position="14"/>
    </location>
</feature>
<dbReference type="Proteomes" id="UP001487740">
    <property type="component" value="Unassembled WGS sequence"/>
</dbReference>
<evidence type="ECO:0000313" key="2">
    <source>
        <dbReference type="EMBL" id="KAK8384975.1"/>
    </source>
</evidence>
<protein>
    <submittedName>
        <fullName evidence="2">Uncharacterized protein</fullName>
    </submittedName>
</protein>
<dbReference type="AlphaFoldDB" id="A0AAW0TDM5"/>
<comment type="caution">
    <text evidence="2">The sequence shown here is derived from an EMBL/GenBank/DDBJ whole genome shotgun (WGS) entry which is preliminary data.</text>
</comment>
<proteinExistence type="predicted"/>